<dbReference type="Proteomes" id="UP000053232">
    <property type="component" value="Unassembled WGS sequence"/>
</dbReference>
<accession>A0A073HZH0</accession>
<dbReference type="AlphaFoldDB" id="A0A073HZH0"/>
<comment type="caution">
    <text evidence="1">The sequence shown here is derived from an EMBL/GenBank/DDBJ whole genome shotgun (WGS) entry which is preliminary data.</text>
</comment>
<evidence type="ECO:0000313" key="2">
    <source>
        <dbReference type="Proteomes" id="UP000053232"/>
    </source>
</evidence>
<sequence length="113" mass="13513">MIHFCNAHKMFVNTTHMSNCNLINRTGDLTRFTKIIGDIDQLILTVRPEQKYLVNMIWLDERIRGLRPKVISRKSGNYPEQHKSREKKSRQMGKLRINCEIQIEYSEWETDMM</sequence>
<protein>
    <submittedName>
        <fullName evidence="1">Uncharacterized protein</fullName>
    </submittedName>
</protein>
<gene>
    <name evidence="1" type="ORF">OXYTRIMIC_230</name>
</gene>
<reference evidence="2" key="1">
    <citation type="journal article" date="2014" name="Cell">
        <title>The Architecture of a Scrambled Genome Reveals Massive Levels of Genomic Rearrangement during Development.</title>
        <authorList>
            <person name="Chen X."/>
            <person name="Bracht J.R."/>
            <person name="Goldman A.D."/>
            <person name="Dolzhenko E."/>
            <person name="Clay D.M."/>
            <person name="Swart E.C."/>
            <person name="Perlman D.H."/>
            <person name="Doak T.G."/>
            <person name="Stuart A."/>
            <person name="Amemiya C.T."/>
            <person name="Sebra R.P."/>
            <person name="Landweber L.F."/>
        </authorList>
    </citation>
    <scope>NUCLEOTIDE SEQUENCE [LARGE SCALE GENOMIC DNA]</scope>
    <source>
        <strain evidence="2">JRB310</strain>
    </source>
</reference>
<dbReference type="EMBL" id="ARYC01003318">
    <property type="protein sequence ID" value="KEJ82839.1"/>
    <property type="molecule type" value="Genomic_DNA"/>
</dbReference>
<evidence type="ECO:0000313" key="1">
    <source>
        <dbReference type="EMBL" id="KEJ82839.1"/>
    </source>
</evidence>
<proteinExistence type="predicted"/>
<name>A0A073HZH0_9SPIT</name>
<organism evidence="1 2">
    <name type="scientific">Oxytricha trifallax</name>
    <dbReference type="NCBI Taxonomy" id="1172189"/>
    <lineage>
        <taxon>Eukaryota</taxon>
        <taxon>Sar</taxon>
        <taxon>Alveolata</taxon>
        <taxon>Ciliophora</taxon>
        <taxon>Intramacronucleata</taxon>
        <taxon>Spirotrichea</taxon>
        <taxon>Stichotrichia</taxon>
        <taxon>Sporadotrichida</taxon>
        <taxon>Oxytrichidae</taxon>
        <taxon>Oxytrichinae</taxon>
        <taxon>Oxytricha</taxon>
    </lineage>
</organism>
<keyword evidence="2" id="KW-1185">Reference proteome</keyword>